<gene>
    <name evidence="1" type="ORF">KPSA1_05730</name>
</gene>
<dbReference type="EMBL" id="BGJZ01000301">
    <property type="protein sequence ID" value="GBH12265.1"/>
    <property type="molecule type" value="Genomic_DNA"/>
</dbReference>
<sequence>MQKAGLAIFHRLPDFLLKRERLPASGEKPSSSEISGAAHPFACALSGVKSETAKKG</sequence>
<evidence type="ECO:0000313" key="2">
    <source>
        <dbReference type="Proteomes" id="UP000247480"/>
    </source>
</evidence>
<comment type="caution">
    <text evidence="1">The sequence shown here is derived from an EMBL/GenBank/DDBJ whole genome shotgun (WGS) entry which is preliminary data.</text>
</comment>
<proteinExistence type="predicted"/>
<name>A0A2V0QPV0_PSESF</name>
<accession>A0A2V0QPV0</accession>
<evidence type="ECO:0000313" key="1">
    <source>
        <dbReference type="EMBL" id="GBH12265.1"/>
    </source>
</evidence>
<protein>
    <submittedName>
        <fullName evidence="1">Uncharacterized protein</fullName>
    </submittedName>
</protein>
<dbReference type="AlphaFoldDB" id="A0A2V0QPV0"/>
<organism evidence="1 2">
    <name type="scientific">Pseudomonas syringae pv. actinidiae</name>
    <dbReference type="NCBI Taxonomy" id="103796"/>
    <lineage>
        <taxon>Bacteria</taxon>
        <taxon>Pseudomonadati</taxon>
        <taxon>Pseudomonadota</taxon>
        <taxon>Gammaproteobacteria</taxon>
        <taxon>Pseudomonadales</taxon>
        <taxon>Pseudomonadaceae</taxon>
        <taxon>Pseudomonas</taxon>
        <taxon>Pseudomonas syringae</taxon>
    </lineage>
</organism>
<dbReference type="Proteomes" id="UP000247480">
    <property type="component" value="Unassembled WGS sequence"/>
</dbReference>
<reference evidence="1 2" key="1">
    <citation type="submission" date="2018-04" db="EMBL/GenBank/DDBJ databases">
        <title>Draft genome sequence of Pseudomonas syringae pv. actinidiae biovar 1 strains isolated from kiwifruit in Kagawa prefecture.</title>
        <authorList>
            <person name="Tabuchi M."/>
            <person name="Saito M."/>
            <person name="Fujiwara S."/>
            <person name="Sasa N."/>
            <person name="Akimitsu K."/>
            <person name="Gomi K."/>
            <person name="Konishi-Sugita S."/>
            <person name="Hamano K."/>
            <person name="Kataoka I."/>
        </authorList>
    </citation>
    <scope>NUCLEOTIDE SEQUENCE [LARGE SCALE GENOMIC DNA]</scope>
    <source>
        <strain evidence="1 2">MAFF212206</strain>
    </source>
</reference>